<dbReference type="AlphaFoldDB" id="D2VMD0"/>
<dbReference type="InterPro" id="IPR015422">
    <property type="entry name" value="PyrdxlP-dep_Trfase_small"/>
</dbReference>
<evidence type="ECO:0000256" key="4">
    <source>
        <dbReference type="ARBA" id="ARBA00022898"/>
    </source>
</evidence>
<keyword evidence="3" id="KW-0210">Decarboxylase</keyword>
<dbReference type="Gene3D" id="3.90.1150.10">
    <property type="entry name" value="Aspartate Aminotransferase, domain 1"/>
    <property type="match status" value="1"/>
</dbReference>
<dbReference type="InterPro" id="IPR010977">
    <property type="entry name" value="Aromatic_deC"/>
</dbReference>
<dbReference type="InterPro" id="IPR015421">
    <property type="entry name" value="PyrdxlP-dep_Trfase_major"/>
</dbReference>
<dbReference type="GO" id="GO:0006520">
    <property type="term" value="P:amino acid metabolic process"/>
    <property type="evidence" value="ECO:0007669"/>
    <property type="project" value="InterPro"/>
</dbReference>
<dbReference type="KEGG" id="ngr:NAEGRDRAFT_70090"/>
<dbReference type="RefSeq" id="XP_002674785.1">
    <property type="nucleotide sequence ID" value="XM_002674739.1"/>
</dbReference>
<reference evidence="8 9" key="1">
    <citation type="journal article" date="2010" name="Cell">
        <title>The genome of Naegleria gruberi illuminates early eukaryotic versatility.</title>
        <authorList>
            <person name="Fritz-Laylin L.K."/>
            <person name="Prochnik S.E."/>
            <person name="Ginger M.L."/>
            <person name="Dacks J.B."/>
            <person name="Carpenter M.L."/>
            <person name="Field M.C."/>
            <person name="Kuo A."/>
            <person name="Paredez A."/>
            <person name="Chapman J."/>
            <person name="Pham J."/>
            <person name="Shu S."/>
            <person name="Neupane R."/>
            <person name="Cipriano M."/>
            <person name="Mancuso J."/>
            <person name="Tu H."/>
            <person name="Salamov A."/>
            <person name="Lindquist E."/>
            <person name="Shapiro H."/>
            <person name="Lucas S."/>
            <person name="Grigoriev I.V."/>
            <person name="Cande W.Z."/>
            <person name="Fulton C."/>
            <person name="Rokhsar D.S."/>
            <person name="Dawson S.C."/>
        </authorList>
    </citation>
    <scope>NUCLEOTIDE SEQUENCE [LARGE SCALE GENOMIC DNA]</scope>
    <source>
        <strain evidence="8 9">NEG-M</strain>
    </source>
</reference>
<keyword evidence="5 7" id="KW-0456">Lyase</keyword>
<dbReference type="Pfam" id="PF00282">
    <property type="entry name" value="Pyridoxal_deC"/>
    <property type="match status" value="1"/>
</dbReference>
<dbReference type="GO" id="GO:0030170">
    <property type="term" value="F:pyridoxal phosphate binding"/>
    <property type="evidence" value="ECO:0007669"/>
    <property type="project" value="InterPro"/>
</dbReference>
<dbReference type="Gene3D" id="1.20.1340.10">
    <property type="entry name" value="dopa decarboxylase, N-terminal domain"/>
    <property type="match status" value="1"/>
</dbReference>
<dbReference type="PRINTS" id="PR00800">
    <property type="entry name" value="YHDCRBOXLASE"/>
</dbReference>
<evidence type="ECO:0000313" key="8">
    <source>
        <dbReference type="EMBL" id="EFC42041.1"/>
    </source>
</evidence>
<feature type="modified residue" description="N6-(pyridoxal phosphate)lysine" evidence="6">
    <location>
        <position position="353"/>
    </location>
</feature>
<keyword evidence="9" id="KW-1185">Reference proteome</keyword>
<dbReference type="GO" id="GO:0019752">
    <property type="term" value="P:carboxylic acid metabolic process"/>
    <property type="evidence" value="ECO:0007669"/>
    <property type="project" value="InterPro"/>
</dbReference>
<dbReference type="VEuPathDB" id="AmoebaDB:NAEGRDRAFT_70090"/>
<dbReference type="FunFam" id="3.40.640.10:FF:000025">
    <property type="entry name" value="Histidine decarboxylase"/>
    <property type="match status" value="1"/>
</dbReference>
<dbReference type="GeneID" id="8862660"/>
<dbReference type="Gene3D" id="3.40.640.10">
    <property type="entry name" value="Type I PLP-dependent aspartate aminotransferase-like (Major domain)"/>
    <property type="match status" value="1"/>
</dbReference>
<gene>
    <name evidence="8" type="ORF">NAEGRDRAFT_70090</name>
</gene>
<dbReference type="GO" id="GO:0005737">
    <property type="term" value="C:cytoplasm"/>
    <property type="evidence" value="ECO:0007669"/>
    <property type="project" value="TreeGrafter"/>
</dbReference>
<dbReference type="InterPro" id="IPR002129">
    <property type="entry name" value="PyrdxlP-dep_de-COase"/>
</dbReference>
<dbReference type="InterPro" id="IPR015424">
    <property type="entry name" value="PyrdxlP-dep_Trfase"/>
</dbReference>
<evidence type="ECO:0000256" key="7">
    <source>
        <dbReference type="RuleBase" id="RU000382"/>
    </source>
</evidence>
<accession>D2VMD0</accession>
<organism evidence="9">
    <name type="scientific">Naegleria gruberi</name>
    <name type="common">Amoeba</name>
    <dbReference type="NCBI Taxonomy" id="5762"/>
    <lineage>
        <taxon>Eukaryota</taxon>
        <taxon>Discoba</taxon>
        <taxon>Heterolobosea</taxon>
        <taxon>Tetramitia</taxon>
        <taxon>Eutetramitia</taxon>
        <taxon>Vahlkampfiidae</taxon>
        <taxon>Naegleria</taxon>
    </lineage>
</organism>
<dbReference type="eggNOG" id="KOG0628">
    <property type="taxonomic scope" value="Eukaryota"/>
</dbReference>
<dbReference type="OMA" id="NPGFNWS"/>
<protein>
    <submittedName>
        <fullName evidence="8">Tyrosine decarboxylase</fullName>
    </submittedName>
</protein>
<evidence type="ECO:0000256" key="6">
    <source>
        <dbReference type="PIRSR" id="PIRSR602129-50"/>
    </source>
</evidence>
<comment type="cofactor">
    <cofactor evidence="1 6 7">
        <name>pyridoxal 5'-phosphate</name>
        <dbReference type="ChEBI" id="CHEBI:597326"/>
    </cofactor>
</comment>
<proteinExistence type="inferred from homology"/>
<dbReference type="Proteomes" id="UP000006671">
    <property type="component" value="Unassembled WGS sequence"/>
</dbReference>
<dbReference type="SUPFAM" id="SSF53383">
    <property type="entry name" value="PLP-dependent transferases"/>
    <property type="match status" value="1"/>
</dbReference>
<dbReference type="OrthoDB" id="639767at2759"/>
<dbReference type="PROSITE" id="PS00392">
    <property type="entry name" value="DDC_GAD_HDC_YDC"/>
    <property type="match status" value="1"/>
</dbReference>
<dbReference type="InterPro" id="IPR021115">
    <property type="entry name" value="Pyridoxal-P_BS"/>
</dbReference>
<dbReference type="PANTHER" id="PTHR11999:SF70">
    <property type="entry name" value="MIP05841P"/>
    <property type="match status" value="1"/>
</dbReference>
<evidence type="ECO:0000256" key="3">
    <source>
        <dbReference type="ARBA" id="ARBA00022793"/>
    </source>
</evidence>
<evidence type="ECO:0000256" key="2">
    <source>
        <dbReference type="ARBA" id="ARBA00009533"/>
    </source>
</evidence>
<dbReference type="PANTHER" id="PTHR11999">
    <property type="entry name" value="GROUP II PYRIDOXAL-5-PHOSPHATE DECARBOXYLASE"/>
    <property type="match status" value="1"/>
</dbReference>
<dbReference type="GO" id="GO:0016831">
    <property type="term" value="F:carboxy-lyase activity"/>
    <property type="evidence" value="ECO:0007669"/>
    <property type="project" value="UniProtKB-KW"/>
</dbReference>
<dbReference type="STRING" id="5762.D2VMD0"/>
<comment type="similarity">
    <text evidence="2 7">Belongs to the group II decarboxylase family.</text>
</comment>
<dbReference type="EMBL" id="GG738882">
    <property type="protein sequence ID" value="EFC42041.1"/>
    <property type="molecule type" value="Genomic_DNA"/>
</dbReference>
<dbReference type="InParanoid" id="D2VMD0"/>
<evidence type="ECO:0000256" key="5">
    <source>
        <dbReference type="ARBA" id="ARBA00023239"/>
    </source>
</evidence>
<evidence type="ECO:0000313" key="9">
    <source>
        <dbReference type="Proteomes" id="UP000006671"/>
    </source>
</evidence>
<name>D2VMD0_NAEGR</name>
<sequence>MLPSNNQQPLPSQENNNSSSEFTLEELNFQHPWSASDFKNHLNTVGDYIVNYHDQLINPNNTLEENKIHHPVCSQVQPGYLQKLLPNEAPLNGESFDDILKDVSEKITMGVTHWQHPNFYSFFSANFSYPALIGDILSGMFNVIGFSWITSPACTELETIVMDWLAKALHLPKHFLSETTGGGSIQDTASSAGVVAMLAAKEKKRVQMKNEMGDSFNQADFQGKLVAYVSSQTHSSIEKACMVTGIIHLRKISAYPDTYNMNENELEKTIQQDLENGLIPFFVCGTIGTTSSTAIDDLSKIGAICQKFSLFLHVDAAFVGSSLMLPECRQAFVGGDNCEYLEFADSFTFNPHKWMLTNFDCCAFWVKERKHLKNALSLDPEYLKNKASSSGLVTDYRDWQLPLGRRFRSLKLWLVMRVYGISGLQKYLRHHINLTKYAETELRKQSCIEFLAPRVTSLICFRYHNSEWSLQKENRFNEILIERINVNGMMYMSHTVLGGKYCLRLAICGSFTNLEHVQFALSTIDSQMKNLLADLENGTVEINI</sequence>
<evidence type="ECO:0000256" key="1">
    <source>
        <dbReference type="ARBA" id="ARBA00001933"/>
    </source>
</evidence>
<keyword evidence="4 6" id="KW-0663">Pyridoxal phosphate</keyword>